<organism evidence="1 2">
    <name type="scientific">Ambrosiozyma monospora</name>
    <name type="common">Yeast</name>
    <name type="synonym">Endomycopsis monosporus</name>
    <dbReference type="NCBI Taxonomy" id="43982"/>
    <lineage>
        <taxon>Eukaryota</taxon>
        <taxon>Fungi</taxon>
        <taxon>Dikarya</taxon>
        <taxon>Ascomycota</taxon>
        <taxon>Saccharomycotina</taxon>
        <taxon>Pichiomycetes</taxon>
        <taxon>Pichiales</taxon>
        <taxon>Pichiaceae</taxon>
        <taxon>Ambrosiozyma</taxon>
    </lineage>
</organism>
<accession>A0ACB5T548</accession>
<reference evidence="1" key="1">
    <citation type="submission" date="2023-04" db="EMBL/GenBank/DDBJ databases">
        <title>Ambrosiozyma monospora NBRC 10751.</title>
        <authorList>
            <person name="Ichikawa N."/>
            <person name="Sato H."/>
            <person name="Tonouchi N."/>
        </authorList>
    </citation>
    <scope>NUCLEOTIDE SEQUENCE</scope>
    <source>
        <strain evidence="1">NBRC 10751</strain>
    </source>
</reference>
<sequence>MKTINRKAGVKTYELRTKSKEQLQEQLVDLKKELADLKVQKLTKPSLPKINTVRKSIARILTVINLQQRQSVRDFYKGKKYIPKDLRAKKTRAIRRQLTKHERNVKTVKAKKAAIAFPAKKFAIKA</sequence>
<evidence type="ECO:0000313" key="1">
    <source>
        <dbReference type="EMBL" id="GME81525.1"/>
    </source>
</evidence>
<protein>
    <submittedName>
        <fullName evidence="1">Unnamed protein product</fullName>
    </submittedName>
</protein>
<keyword evidence="2" id="KW-1185">Reference proteome</keyword>
<comment type="caution">
    <text evidence="1">The sequence shown here is derived from an EMBL/GenBank/DDBJ whole genome shotgun (WGS) entry which is preliminary data.</text>
</comment>
<dbReference type="Proteomes" id="UP001165064">
    <property type="component" value="Unassembled WGS sequence"/>
</dbReference>
<dbReference type="EMBL" id="BSXS01003563">
    <property type="protein sequence ID" value="GME81525.1"/>
    <property type="molecule type" value="Genomic_DNA"/>
</dbReference>
<proteinExistence type="predicted"/>
<name>A0ACB5T548_AMBMO</name>
<evidence type="ECO:0000313" key="2">
    <source>
        <dbReference type="Proteomes" id="UP001165064"/>
    </source>
</evidence>
<gene>
    <name evidence="1" type="ORF">Amon02_000499800</name>
</gene>